<accession>A0AAW2CLM1</accession>
<proteinExistence type="predicted"/>
<gene>
    <name evidence="2" type="ORF">SO802_017672</name>
</gene>
<evidence type="ECO:0000313" key="2">
    <source>
        <dbReference type="EMBL" id="KAK9998069.1"/>
    </source>
</evidence>
<protein>
    <submittedName>
        <fullName evidence="2">Uncharacterized protein</fullName>
    </submittedName>
</protein>
<name>A0AAW2CLM1_9ROSI</name>
<dbReference type="EMBL" id="JAZDWU010000006">
    <property type="protein sequence ID" value="KAK9998069.1"/>
    <property type="molecule type" value="Genomic_DNA"/>
</dbReference>
<organism evidence="2 3">
    <name type="scientific">Lithocarpus litseifolius</name>
    <dbReference type="NCBI Taxonomy" id="425828"/>
    <lineage>
        <taxon>Eukaryota</taxon>
        <taxon>Viridiplantae</taxon>
        <taxon>Streptophyta</taxon>
        <taxon>Embryophyta</taxon>
        <taxon>Tracheophyta</taxon>
        <taxon>Spermatophyta</taxon>
        <taxon>Magnoliopsida</taxon>
        <taxon>eudicotyledons</taxon>
        <taxon>Gunneridae</taxon>
        <taxon>Pentapetalae</taxon>
        <taxon>rosids</taxon>
        <taxon>fabids</taxon>
        <taxon>Fagales</taxon>
        <taxon>Fagaceae</taxon>
        <taxon>Lithocarpus</taxon>
    </lineage>
</organism>
<feature type="compositionally biased region" description="Acidic residues" evidence="1">
    <location>
        <begin position="126"/>
        <end position="141"/>
    </location>
</feature>
<dbReference type="Proteomes" id="UP001459277">
    <property type="component" value="Unassembled WGS sequence"/>
</dbReference>
<evidence type="ECO:0000256" key="1">
    <source>
        <dbReference type="SAM" id="MobiDB-lite"/>
    </source>
</evidence>
<dbReference type="AlphaFoldDB" id="A0AAW2CLM1"/>
<evidence type="ECO:0000313" key="3">
    <source>
        <dbReference type="Proteomes" id="UP001459277"/>
    </source>
</evidence>
<keyword evidence="3" id="KW-1185">Reference proteome</keyword>
<feature type="region of interest" description="Disordered" evidence="1">
    <location>
        <begin position="120"/>
        <end position="158"/>
    </location>
</feature>
<reference evidence="2 3" key="1">
    <citation type="submission" date="2024-01" db="EMBL/GenBank/DDBJ databases">
        <title>A telomere-to-telomere, gap-free genome of sweet tea (Lithocarpus litseifolius).</title>
        <authorList>
            <person name="Zhou J."/>
        </authorList>
    </citation>
    <scope>NUCLEOTIDE SEQUENCE [LARGE SCALE GENOMIC DNA]</scope>
    <source>
        <strain evidence="2">Zhou-2022a</strain>
        <tissue evidence="2">Leaf</tissue>
    </source>
</reference>
<comment type="caution">
    <text evidence="2">The sequence shown here is derived from an EMBL/GenBank/DDBJ whole genome shotgun (WGS) entry which is preliminary data.</text>
</comment>
<sequence>MLAPHSMTNVEYNLWGPGIPFTRRVTVDLDYDEFSGTHLMPSLITEVGPTVGALIDHPHLPWLVYAYDPDGFAREHPVRHNTNVTGNLFLDGTWAEHEELIWLARNLKLELTEYSRQLYGGKGVGGDDDDDDGGDNGGDDAESSKSTPSYKSRKWCFR</sequence>